<dbReference type="OrthoDB" id="65069at2"/>
<organism evidence="10 11">
    <name type="scientific">Cereibacter changlensis JA139</name>
    <dbReference type="NCBI Taxonomy" id="1188249"/>
    <lineage>
        <taxon>Bacteria</taxon>
        <taxon>Pseudomonadati</taxon>
        <taxon>Pseudomonadota</taxon>
        <taxon>Alphaproteobacteria</taxon>
        <taxon>Rhodobacterales</taxon>
        <taxon>Paracoccaceae</taxon>
        <taxon>Cereibacter</taxon>
    </lineage>
</organism>
<dbReference type="GO" id="GO:0005886">
    <property type="term" value="C:plasma membrane"/>
    <property type="evidence" value="ECO:0007669"/>
    <property type="project" value="UniProtKB-SubCell"/>
</dbReference>
<feature type="region of interest" description="Disordered" evidence="7">
    <location>
        <begin position="224"/>
        <end position="270"/>
    </location>
</feature>
<feature type="transmembrane region" description="Helical" evidence="8">
    <location>
        <begin position="20"/>
        <end position="41"/>
    </location>
</feature>
<dbReference type="InterPro" id="IPR007353">
    <property type="entry name" value="DUF421"/>
</dbReference>
<comment type="subcellular location">
    <subcellularLocation>
        <location evidence="1">Cell membrane</location>
        <topology evidence="1">Multi-pass membrane protein</topology>
    </subcellularLocation>
</comment>
<feature type="compositionally biased region" description="Basic and acidic residues" evidence="7">
    <location>
        <begin position="230"/>
        <end position="253"/>
    </location>
</feature>
<feature type="transmembrane region" description="Helical" evidence="8">
    <location>
        <begin position="79"/>
        <end position="99"/>
    </location>
</feature>
<feature type="compositionally biased region" description="Basic and acidic residues" evidence="7">
    <location>
        <begin position="261"/>
        <end position="270"/>
    </location>
</feature>
<evidence type="ECO:0000256" key="6">
    <source>
        <dbReference type="ARBA" id="ARBA00023136"/>
    </source>
</evidence>
<keyword evidence="11" id="KW-1185">Reference proteome</keyword>
<evidence type="ECO:0000256" key="5">
    <source>
        <dbReference type="ARBA" id="ARBA00022989"/>
    </source>
</evidence>
<keyword evidence="4 8" id="KW-0812">Transmembrane</keyword>
<accession>A0A2T4JY47</accession>
<evidence type="ECO:0000256" key="2">
    <source>
        <dbReference type="ARBA" id="ARBA00006448"/>
    </source>
</evidence>
<dbReference type="Gene3D" id="3.30.240.20">
    <property type="entry name" value="bsu07140 like domains"/>
    <property type="match status" value="1"/>
</dbReference>
<comment type="similarity">
    <text evidence="2">Belongs to the UPF0702 family.</text>
</comment>
<evidence type="ECO:0000313" key="11">
    <source>
        <dbReference type="Proteomes" id="UP000241010"/>
    </source>
</evidence>
<dbReference type="InterPro" id="IPR023090">
    <property type="entry name" value="UPF0702_alpha/beta_dom_sf"/>
</dbReference>
<keyword evidence="6 8" id="KW-0472">Membrane</keyword>
<name>A0A2T4JY47_9RHOB</name>
<keyword evidence="3" id="KW-1003">Cell membrane</keyword>
<dbReference type="PANTHER" id="PTHR34582:SF6">
    <property type="entry name" value="UPF0702 TRANSMEMBRANE PROTEIN YCAP"/>
    <property type="match status" value="1"/>
</dbReference>
<dbReference type="Pfam" id="PF04239">
    <property type="entry name" value="DUF421"/>
    <property type="match status" value="1"/>
</dbReference>
<dbReference type="Proteomes" id="UP000241010">
    <property type="component" value="Unassembled WGS sequence"/>
</dbReference>
<sequence>MEDPVVPFDLARMFLGDEPPLFLLEIVFRTLVIYSYTLMLLRWVGGRSVAQLSIVEFLLVIALGSAVGDALFYPDVPLLHAMVVITVVVTLDKLIDVLIRHYQPVKRIVDGVPVEIMRDGRILMPGLTERKIGPIELKEMLRLEGIENLGQVRRAYLEASGHLSVFRNDPVCPGLSIVPPFEITPPMPSVLAQPACCRNCGAWLDPATEGEPCPFCKDTNRARLSLAPQEKTREREATGTEPSDDRGSAREDQAPAAGLYPRDRGGPQTE</sequence>
<comment type="caution">
    <text evidence="10">The sequence shown here is derived from an EMBL/GenBank/DDBJ whole genome shotgun (WGS) entry which is preliminary data.</text>
</comment>
<evidence type="ECO:0000256" key="1">
    <source>
        <dbReference type="ARBA" id="ARBA00004651"/>
    </source>
</evidence>
<evidence type="ECO:0000256" key="4">
    <source>
        <dbReference type="ARBA" id="ARBA00022692"/>
    </source>
</evidence>
<gene>
    <name evidence="10" type="ORF">C5F48_05125</name>
</gene>
<evidence type="ECO:0000256" key="7">
    <source>
        <dbReference type="SAM" id="MobiDB-lite"/>
    </source>
</evidence>
<keyword evidence="5 8" id="KW-1133">Transmembrane helix</keyword>
<feature type="domain" description="YetF C-terminal" evidence="9">
    <location>
        <begin position="101"/>
        <end position="169"/>
    </location>
</feature>
<evidence type="ECO:0000256" key="3">
    <source>
        <dbReference type="ARBA" id="ARBA00022475"/>
    </source>
</evidence>
<evidence type="ECO:0000259" key="9">
    <source>
        <dbReference type="Pfam" id="PF04239"/>
    </source>
</evidence>
<feature type="transmembrane region" description="Helical" evidence="8">
    <location>
        <begin position="53"/>
        <end position="73"/>
    </location>
</feature>
<reference evidence="10 11" key="1">
    <citation type="submission" date="2018-03" db="EMBL/GenBank/DDBJ databases">
        <title>Cereibacter changlensis.</title>
        <authorList>
            <person name="Meyer T.E."/>
            <person name="Miller S."/>
            <person name="Lodha T."/>
            <person name="Gandham S."/>
            <person name="Chintalapati S."/>
            <person name="Chintalapati V.R."/>
        </authorList>
    </citation>
    <scope>NUCLEOTIDE SEQUENCE [LARGE SCALE GENOMIC DNA]</scope>
    <source>
        <strain evidence="10 11">JA139</strain>
    </source>
</reference>
<evidence type="ECO:0000313" key="10">
    <source>
        <dbReference type="EMBL" id="PTE22841.1"/>
    </source>
</evidence>
<proteinExistence type="inferred from homology"/>
<dbReference type="EMBL" id="PZKG01000014">
    <property type="protein sequence ID" value="PTE22841.1"/>
    <property type="molecule type" value="Genomic_DNA"/>
</dbReference>
<dbReference type="RefSeq" id="WP_107662837.1">
    <property type="nucleotide sequence ID" value="NZ_PZKG01000014.1"/>
</dbReference>
<protein>
    <submittedName>
        <fullName evidence="10">DUF421 domain-containing protein</fullName>
    </submittedName>
</protein>
<dbReference type="AlphaFoldDB" id="A0A2T4JY47"/>
<evidence type="ECO:0000256" key="8">
    <source>
        <dbReference type="SAM" id="Phobius"/>
    </source>
</evidence>
<dbReference type="PANTHER" id="PTHR34582">
    <property type="entry name" value="UPF0702 TRANSMEMBRANE PROTEIN YCAP"/>
    <property type="match status" value="1"/>
</dbReference>